<dbReference type="RefSeq" id="WP_051697212.1">
    <property type="nucleotide sequence ID" value="NZ_AUNB01000029.1"/>
</dbReference>
<accession>A0A074KCK5</accession>
<evidence type="ECO:0000313" key="3">
    <source>
        <dbReference type="EMBL" id="KEO59302.1"/>
    </source>
</evidence>
<dbReference type="Proteomes" id="UP000027471">
    <property type="component" value="Unassembled WGS sequence"/>
</dbReference>
<dbReference type="EMBL" id="AUNB01000029">
    <property type="protein sequence ID" value="KEO59302.1"/>
    <property type="molecule type" value="Genomic_DNA"/>
</dbReference>
<feature type="compositionally biased region" description="Basic and acidic residues" evidence="1">
    <location>
        <begin position="11"/>
        <end position="20"/>
    </location>
</feature>
<dbReference type="STRING" id="1353528.DT23_04285"/>
<evidence type="ECO:0000313" key="4">
    <source>
        <dbReference type="Proteomes" id="UP000027471"/>
    </source>
</evidence>
<feature type="compositionally biased region" description="Basic and acidic residues" evidence="1">
    <location>
        <begin position="28"/>
        <end position="40"/>
    </location>
</feature>
<keyword evidence="2" id="KW-0472">Membrane</keyword>
<reference evidence="3 4" key="1">
    <citation type="journal article" date="2015" name="Antonie Van Leeuwenhoek">
        <title>Thioclava indica sp. nov., isolated from surface seawater of the Indian Ocean.</title>
        <authorList>
            <person name="Liu Y."/>
            <person name="Lai Q."/>
            <person name="Du J."/>
            <person name="Xu H."/>
            <person name="Jiang L."/>
            <person name="Shao Z."/>
        </authorList>
    </citation>
    <scope>NUCLEOTIDE SEQUENCE [LARGE SCALE GENOMIC DNA]</scope>
    <source>
        <strain evidence="3 4">DT23-4</strain>
    </source>
</reference>
<feature type="transmembrane region" description="Helical" evidence="2">
    <location>
        <begin position="56"/>
        <end position="78"/>
    </location>
</feature>
<keyword evidence="4" id="KW-1185">Reference proteome</keyword>
<evidence type="ECO:0000256" key="2">
    <source>
        <dbReference type="SAM" id="Phobius"/>
    </source>
</evidence>
<keyword evidence="2" id="KW-1133">Transmembrane helix</keyword>
<dbReference type="eggNOG" id="COG3164">
    <property type="taxonomic scope" value="Bacteria"/>
</dbReference>
<name>A0A074KCK5_9RHOB</name>
<comment type="caution">
    <text evidence="3">The sequence shown here is derived from an EMBL/GenBank/DDBJ whole genome shotgun (WGS) entry which is preliminary data.</text>
</comment>
<proteinExistence type="predicted"/>
<dbReference type="OrthoDB" id="7161641at2"/>
<sequence length="1138" mass="119844">MTMEQDTPQSQKRELSRVPDGRAPGSHVSDDNIKDATQSVEDKLKKPAYGRSRGKFGLTLLLLGPFVALAALFAYLAITHRPLSAPKWIVSKLETRANAALEGRLKIEISGGIDLVVTEGLRPRIRARMVQLERPSGLPIALLPELRATLWNEPLLRGKIEPRSFTISGASLSLHRLPDGRLDLDLGGGEMFSSLSASSASEGVEALKRVFDVPALRNLRTITAQDIQLRMMDERLDRVWRVSQGNIKLVQNAQDLSVTLGFDLGDTGQVPGQKPAQVAVSMTAQKQGLEASFGAAITGLPARDLAAQSPALAALGVLDAPISGALRSGLDEAGTLTGLNAMLQIGSGSIKPAPGVQPIPIQSGKLYLSYDRAQQRIALTDLALDSRAVRLRASGQMFLRDIKNGIPQSLPGQIAISDLQLDPQGLFETPARFSQGAADFKLSLDPFRIDLGQLELTDDNTKISAKGFAAAQSDGWRVSLDTGIDQIDQTRLLQLWPPALVPKTREWVEKNVTTGQLRRVHAAVRLQPGEEPRVALNYEFRGADVRVVRTLPQVQQGRGYATIIGFRQALKVEEGHITAPSGGRVEVADTQLVVPDIRIKPAPAVVTLITRSPIPAALSLLDQPPFEFLKKAGMGTDIAQGWAEARSVIKLPLKPKVPADEIGFDVTARLTEVKSDTLVPGRPLRADKLQLRADNAGMVISGKGTLSDVAFDAAWDQRFGPAGKGHSSVKGFLEVTPAALQAFGVGLPSGMVRGKGWGSIALKLTKGAPTVFDFASDLKGVQLSIPQIGWSKGAASRGTLALSGRLGKPPEISKIALDAPGLSAQGALSLTAAGALARAKFSALKIGNWFTGSADLVGQGARRPLNVEVQSGQLNLAKADLGQAGSGSGAGGSKISVALDRVQVTDGIALTGFRGNFTTRGGFSGPFQARVNGASPIAGTVVPAKGGRSAVRIQTGDAGATLAATGIFAKARGGQGVLVLNPLGQKSYDGQVQVKDLRVKDAPVLASLLSAASGVGLLEQLGGEGILFNTVDGAFRLTPKGVSVTRGSAVGASMGVTMTGNYYPQSGRLEMKGVISPFYLINGIGQIFAKKGEGLFGFSYSLRGSATQPKVSINPLSVLAPGASRELFRSAPPPVLSE</sequence>
<protein>
    <recommendedName>
        <fullName evidence="5">AsmA-like C-terminal domain-containing protein</fullName>
    </recommendedName>
</protein>
<feature type="region of interest" description="Disordered" evidence="1">
    <location>
        <begin position="1"/>
        <end position="40"/>
    </location>
</feature>
<feature type="compositionally biased region" description="Polar residues" evidence="1">
    <location>
        <begin position="1"/>
        <end position="10"/>
    </location>
</feature>
<keyword evidence="2" id="KW-0812">Transmembrane</keyword>
<organism evidence="3 4">
    <name type="scientific">Thioclava indica</name>
    <dbReference type="NCBI Taxonomy" id="1353528"/>
    <lineage>
        <taxon>Bacteria</taxon>
        <taxon>Pseudomonadati</taxon>
        <taxon>Pseudomonadota</taxon>
        <taxon>Alphaproteobacteria</taxon>
        <taxon>Rhodobacterales</taxon>
        <taxon>Paracoccaceae</taxon>
        <taxon>Thioclava</taxon>
    </lineage>
</organism>
<evidence type="ECO:0008006" key="5">
    <source>
        <dbReference type="Google" id="ProtNLM"/>
    </source>
</evidence>
<evidence type="ECO:0000256" key="1">
    <source>
        <dbReference type="SAM" id="MobiDB-lite"/>
    </source>
</evidence>
<gene>
    <name evidence="3" type="ORF">DT23_04285</name>
</gene>
<dbReference type="AlphaFoldDB" id="A0A074KCK5"/>